<dbReference type="PROSITE" id="PS00010">
    <property type="entry name" value="ASX_HYDROXYL"/>
    <property type="match status" value="1"/>
</dbReference>
<feature type="signal peptide" evidence="6">
    <location>
        <begin position="1"/>
        <end position="20"/>
    </location>
</feature>
<dbReference type="KEGG" id="ccin:107270700"/>
<reference evidence="9" key="1">
    <citation type="submission" date="2025-08" db="UniProtKB">
        <authorList>
            <consortium name="RefSeq"/>
        </authorList>
    </citation>
    <scope>IDENTIFICATION</scope>
</reference>
<dbReference type="FunFam" id="2.10.25.10:FF:000038">
    <property type="entry name" value="Fibrillin 2"/>
    <property type="match status" value="1"/>
</dbReference>
<dbReference type="InterPro" id="IPR018097">
    <property type="entry name" value="EGF_Ca-bd_CS"/>
</dbReference>
<feature type="chain" id="PRO_5042524215" evidence="6">
    <location>
        <begin position="21"/>
        <end position="456"/>
    </location>
</feature>
<keyword evidence="4 5" id="KW-1015">Disulfide bond</keyword>
<dbReference type="Pfam" id="PF07645">
    <property type="entry name" value="EGF_CA"/>
    <property type="match status" value="1"/>
</dbReference>
<dbReference type="CDD" id="cd00054">
    <property type="entry name" value="EGF_CA"/>
    <property type="match status" value="1"/>
</dbReference>
<feature type="domain" description="EGF-like" evidence="7">
    <location>
        <begin position="356"/>
        <end position="400"/>
    </location>
</feature>
<protein>
    <submittedName>
        <fullName evidence="9">Uncharacterized protein LOC107270700</fullName>
    </submittedName>
</protein>
<dbReference type="InterPro" id="IPR001881">
    <property type="entry name" value="EGF-like_Ca-bd_dom"/>
</dbReference>
<evidence type="ECO:0000256" key="6">
    <source>
        <dbReference type="SAM" id="SignalP"/>
    </source>
</evidence>
<keyword evidence="1 5" id="KW-0245">EGF-like domain</keyword>
<evidence type="ECO:0000256" key="3">
    <source>
        <dbReference type="ARBA" id="ARBA00022737"/>
    </source>
</evidence>
<keyword evidence="8" id="KW-1185">Reference proteome</keyword>
<dbReference type="RefSeq" id="XP_024943819.1">
    <property type="nucleotide sequence ID" value="XM_025088051.1"/>
</dbReference>
<name>A0AAJ7W451_CEPCN</name>
<gene>
    <name evidence="9" type="primary">LOC107270700</name>
</gene>
<feature type="disulfide bond" evidence="5">
    <location>
        <begin position="367"/>
        <end position="384"/>
    </location>
</feature>
<dbReference type="PROSITE" id="PS01187">
    <property type="entry name" value="EGF_CA"/>
    <property type="match status" value="1"/>
</dbReference>
<dbReference type="GeneID" id="107270700"/>
<evidence type="ECO:0000256" key="2">
    <source>
        <dbReference type="ARBA" id="ARBA00022729"/>
    </source>
</evidence>
<dbReference type="SUPFAM" id="SSF57196">
    <property type="entry name" value="EGF/Laminin"/>
    <property type="match status" value="1"/>
</dbReference>
<dbReference type="AlphaFoldDB" id="A0AAJ7W451"/>
<evidence type="ECO:0000256" key="1">
    <source>
        <dbReference type="ARBA" id="ARBA00022536"/>
    </source>
</evidence>
<sequence>MKFLWRVSIAVCELCILTVATDFSDAIEKPERVDDQLKEVEGIEDEDHDEEALPVTYQVMDANIKVKEPASTDETLENLDKDWDKKRAIRDVAYFIRAHKFRDYDRRYYREVSEVSRHLYQGFPKPALRSLHWEVHKFCVSGFDACLNYVERIVKLTSLRREDDTVTVMRENSWNLENNTEEILATQKDCEMAKRRDNRSALPFAGPIERFQWRTTVSYYMCWYTMLGIPELALFGEPCDNHANCLDQYGNNNRDPRADDTTPYACALYSFCPDHCCPIKHIWYMKDCFQSQENPCHYGKRGDAYEAPELSPEGRCIMVREDNKDFSSLVADRINVTCECQHTGYEWSSRFGLCVDVNECAQSQHNCSEEEGETCFNLPGRFACVCRLGYVYNDEKKSCVKSPSIEKTLRDLVIERNDTESKSLFALIVEKVSRSSGSCAVTDIAFPFVWLVAFML</sequence>
<accession>A0AAJ7W451</accession>
<dbReference type="InterPro" id="IPR000152">
    <property type="entry name" value="EGF-type_Asp/Asn_hydroxyl_site"/>
</dbReference>
<dbReference type="InterPro" id="IPR049883">
    <property type="entry name" value="NOTCH1_EGF-like"/>
</dbReference>
<dbReference type="PROSITE" id="PS50026">
    <property type="entry name" value="EGF_3"/>
    <property type="match status" value="1"/>
</dbReference>
<evidence type="ECO:0000256" key="5">
    <source>
        <dbReference type="PROSITE-ProRule" id="PRU00076"/>
    </source>
</evidence>
<evidence type="ECO:0000259" key="7">
    <source>
        <dbReference type="PROSITE" id="PS50026"/>
    </source>
</evidence>
<organism evidence="8 9">
    <name type="scientific">Cephus cinctus</name>
    <name type="common">Wheat stem sawfly</name>
    <dbReference type="NCBI Taxonomy" id="211228"/>
    <lineage>
        <taxon>Eukaryota</taxon>
        <taxon>Metazoa</taxon>
        <taxon>Ecdysozoa</taxon>
        <taxon>Arthropoda</taxon>
        <taxon>Hexapoda</taxon>
        <taxon>Insecta</taxon>
        <taxon>Pterygota</taxon>
        <taxon>Neoptera</taxon>
        <taxon>Endopterygota</taxon>
        <taxon>Hymenoptera</taxon>
        <taxon>Cephoidea</taxon>
        <taxon>Cephidae</taxon>
        <taxon>Cephus</taxon>
    </lineage>
</organism>
<dbReference type="Proteomes" id="UP000694920">
    <property type="component" value="Unplaced"/>
</dbReference>
<evidence type="ECO:0000256" key="4">
    <source>
        <dbReference type="ARBA" id="ARBA00023157"/>
    </source>
</evidence>
<evidence type="ECO:0000313" key="8">
    <source>
        <dbReference type="Proteomes" id="UP000694920"/>
    </source>
</evidence>
<proteinExistence type="predicted"/>
<keyword evidence="2 6" id="KW-0732">Signal</keyword>
<dbReference type="InterPro" id="IPR000742">
    <property type="entry name" value="EGF"/>
</dbReference>
<dbReference type="PROSITE" id="PS01186">
    <property type="entry name" value="EGF_2"/>
    <property type="match status" value="1"/>
</dbReference>
<comment type="caution">
    <text evidence="5">Lacks conserved residue(s) required for the propagation of feature annotation.</text>
</comment>
<evidence type="ECO:0000313" key="9">
    <source>
        <dbReference type="RefSeq" id="XP_024943819.1"/>
    </source>
</evidence>
<dbReference type="Gene3D" id="2.10.25.10">
    <property type="entry name" value="Laminin"/>
    <property type="match status" value="1"/>
</dbReference>
<dbReference type="SMART" id="SM00179">
    <property type="entry name" value="EGF_CA"/>
    <property type="match status" value="1"/>
</dbReference>
<keyword evidence="3" id="KW-0677">Repeat</keyword>
<dbReference type="GO" id="GO:0005509">
    <property type="term" value="F:calcium ion binding"/>
    <property type="evidence" value="ECO:0007669"/>
    <property type="project" value="InterPro"/>
</dbReference>